<name>A0ACC2HKM1_DALPE</name>
<evidence type="ECO:0000313" key="1">
    <source>
        <dbReference type="EMBL" id="KAJ8016413.1"/>
    </source>
</evidence>
<dbReference type="EMBL" id="CM055728">
    <property type="protein sequence ID" value="KAJ8016413.1"/>
    <property type="molecule type" value="Genomic_DNA"/>
</dbReference>
<reference evidence="1" key="1">
    <citation type="submission" date="2021-05" db="EMBL/GenBank/DDBJ databases">
        <authorList>
            <person name="Pan Q."/>
            <person name="Jouanno E."/>
            <person name="Zahm M."/>
            <person name="Klopp C."/>
            <person name="Cabau C."/>
            <person name="Louis A."/>
            <person name="Berthelot C."/>
            <person name="Parey E."/>
            <person name="Roest Crollius H."/>
            <person name="Montfort J."/>
            <person name="Robinson-Rechavi M."/>
            <person name="Bouchez O."/>
            <person name="Lampietro C."/>
            <person name="Lopez Roques C."/>
            <person name="Donnadieu C."/>
            <person name="Postlethwait J."/>
            <person name="Bobe J."/>
            <person name="Dillon D."/>
            <person name="Chandos A."/>
            <person name="von Hippel F."/>
            <person name="Guiguen Y."/>
        </authorList>
    </citation>
    <scope>NUCLEOTIDE SEQUENCE</scope>
    <source>
        <strain evidence="1">YG-Jan2019</strain>
    </source>
</reference>
<organism evidence="1 2">
    <name type="scientific">Dallia pectoralis</name>
    <name type="common">Alaska blackfish</name>
    <dbReference type="NCBI Taxonomy" id="75939"/>
    <lineage>
        <taxon>Eukaryota</taxon>
        <taxon>Metazoa</taxon>
        <taxon>Chordata</taxon>
        <taxon>Craniata</taxon>
        <taxon>Vertebrata</taxon>
        <taxon>Euteleostomi</taxon>
        <taxon>Actinopterygii</taxon>
        <taxon>Neopterygii</taxon>
        <taxon>Teleostei</taxon>
        <taxon>Protacanthopterygii</taxon>
        <taxon>Esociformes</taxon>
        <taxon>Umbridae</taxon>
        <taxon>Dallia</taxon>
    </lineage>
</organism>
<keyword evidence="2" id="KW-1185">Reference proteome</keyword>
<dbReference type="Proteomes" id="UP001157502">
    <property type="component" value="Chromosome 1"/>
</dbReference>
<gene>
    <name evidence="1" type="ORF">DPEC_G00006960</name>
</gene>
<evidence type="ECO:0000313" key="2">
    <source>
        <dbReference type="Proteomes" id="UP001157502"/>
    </source>
</evidence>
<comment type="caution">
    <text evidence="1">The sequence shown here is derived from an EMBL/GenBank/DDBJ whole genome shotgun (WGS) entry which is preliminary data.</text>
</comment>
<sequence>MSTVTRNTAQWGGSVSVRTGCENDDGEEVFDYGLHHPLFVLLTTVCLFDRCNRPMPPSPKLCSPHTASPPLAQTPQPDLNREKQANKWEQSCRPICSFLNCRGPGRLPRVSLLP</sequence>
<protein>
    <submittedName>
        <fullName evidence="1">Uncharacterized protein</fullName>
    </submittedName>
</protein>
<accession>A0ACC2HKM1</accession>
<proteinExistence type="predicted"/>